<evidence type="ECO:0008006" key="3">
    <source>
        <dbReference type="Google" id="ProtNLM"/>
    </source>
</evidence>
<accession>A0A367REF5</accession>
<evidence type="ECO:0000313" key="1">
    <source>
        <dbReference type="EMBL" id="RCJ33934.1"/>
    </source>
</evidence>
<dbReference type="InterPro" id="IPR011990">
    <property type="entry name" value="TPR-like_helical_dom_sf"/>
</dbReference>
<dbReference type="EMBL" id="LXQE01000157">
    <property type="protein sequence ID" value="RCJ33934.1"/>
    <property type="molecule type" value="Genomic_DNA"/>
</dbReference>
<dbReference type="Proteomes" id="UP000252085">
    <property type="component" value="Unassembled WGS sequence"/>
</dbReference>
<dbReference type="SUPFAM" id="SSF48452">
    <property type="entry name" value="TPR-like"/>
    <property type="match status" value="1"/>
</dbReference>
<protein>
    <recommendedName>
        <fullName evidence="3">Tetratricopeptide repeat protein</fullName>
    </recommendedName>
</protein>
<comment type="caution">
    <text evidence="1">The sequence shown here is derived from an EMBL/GenBank/DDBJ whole genome shotgun (WGS) entry which is preliminary data.</text>
</comment>
<dbReference type="Gene3D" id="1.25.40.10">
    <property type="entry name" value="Tetratricopeptide repeat domain"/>
    <property type="match status" value="1"/>
</dbReference>
<proteinExistence type="predicted"/>
<organism evidence="1 2">
    <name type="scientific">Nostoc punctiforme NIES-2108</name>
    <dbReference type="NCBI Taxonomy" id="1356359"/>
    <lineage>
        <taxon>Bacteria</taxon>
        <taxon>Bacillati</taxon>
        <taxon>Cyanobacteriota</taxon>
        <taxon>Cyanophyceae</taxon>
        <taxon>Nostocales</taxon>
        <taxon>Nostocaceae</taxon>
        <taxon>Nostoc</taxon>
    </lineage>
</organism>
<name>A0A367REF5_NOSPU</name>
<evidence type="ECO:0000313" key="2">
    <source>
        <dbReference type="Proteomes" id="UP000252085"/>
    </source>
</evidence>
<gene>
    <name evidence="1" type="ORF">A6769_23080</name>
</gene>
<dbReference type="AlphaFoldDB" id="A0A367REF5"/>
<sequence>MKQEKPEEAIALYRQAAAKEPTDYYYSNLSQALAQQENLDEVLGICQKKVVKTGEGSYDTCSNINLPLYKQKGFTAVMAFYQPLGNMIPRRKMAELYIKLGREISYDESSDSSKQEATAVFQQALKIDPENADTQEALKNLIAS</sequence>
<reference evidence="1 2" key="1">
    <citation type="submission" date="2016-04" db="EMBL/GenBank/DDBJ databases">
        <authorList>
            <person name="Evans L.H."/>
            <person name="Alamgir A."/>
            <person name="Owens N."/>
            <person name="Weber N.D."/>
            <person name="Virtaneva K."/>
            <person name="Barbian K."/>
            <person name="Babar A."/>
            <person name="Rosenke K."/>
        </authorList>
    </citation>
    <scope>NUCLEOTIDE SEQUENCE [LARGE SCALE GENOMIC DNA]</scope>
    <source>
        <strain evidence="1">NIES-2108</strain>
    </source>
</reference>